<gene>
    <name evidence="1" type="ORF">N8T08_003364</name>
</gene>
<accession>A0ACC3BGD1</accession>
<proteinExistence type="predicted"/>
<dbReference type="Proteomes" id="UP001177260">
    <property type="component" value="Unassembled WGS sequence"/>
</dbReference>
<comment type="caution">
    <text evidence="1">The sequence shown here is derived from an EMBL/GenBank/DDBJ whole genome shotgun (WGS) entry which is preliminary data.</text>
</comment>
<sequence length="187" mass="21072">MPSGFAGLNLQRPAFQPLLFVPAAQQNEMMGQVVRWVDAACHERLPQGGNHWSLYLIIGENFSVRIDITPSYVVPSASIPGGSKANMIVSLLEDAFSRPTEKVVKLDVPDDSTVRELVNLLIQHGRHKYEFNGQGQGCRYWTDHQIDLFYQHGLLVDCAQIEAAKEAILTQWPDQMRYPLVQGGYYQ</sequence>
<reference evidence="1 2" key="1">
    <citation type="journal article" date="2023" name="ACS Omega">
        <title>Identification of the Neoaspergillic Acid Biosynthesis Gene Cluster by Establishing an In Vitro CRISPR-Ribonucleoprotein Genetic System in Aspergillus melleus.</title>
        <authorList>
            <person name="Yuan B."/>
            <person name="Grau M.F."/>
            <person name="Murata R.M."/>
            <person name="Torok T."/>
            <person name="Venkateswaran K."/>
            <person name="Stajich J.E."/>
            <person name="Wang C.C.C."/>
        </authorList>
    </citation>
    <scope>NUCLEOTIDE SEQUENCE [LARGE SCALE GENOMIC DNA]</scope>
    <source>
        <strain evidence="1 2">IMV 1140</strain>
    </source>
</reference>
<protein>
    <submittedName>
        <fullName evidence="1">Uncharacterized protein</fullName>
    </submittedName>
</protein>
<evidence type="ECO:0000313" key="1">
    <source>
        <dbReference type="EMBL" id="KAK1149813.1"/>
    </source>
</evidence>
<organism evidence="1 2">
    <name type="scientific">Aspergillus melleus</name>
    <dbReference type="NCBI Taxonomy" id="138277"/>
    <lineage>
        <taxon>Eukaryota</taxon>
        <taxon>Fungi</taxon>
        <taxon>Dikarya</taxon>
        <taxon>Ascomycota</taxon>
        <taxon>Pezizomycotina</taxon>
        <taxon>Eurotiomycetes</taxon>
        <taxon>Eurotiomycetidae</taxon>
        <taxon>Eurotiales</taxon>
        <taxon>Aspergillaceae</taxon>
        <taxon>Aspergillus</taxon>
        <taxon>Aspergillus subgen. Circumdati</taxon>
    </lineage>
</organism>
<name>A0ACC3BGD1_9EURO</name>
<evidence type="ECO:0000313" key="2">
    <source>
        <dbReference type="Proteomes" id="UP001177260"/>
    </source>
</evidence>
<keyword evidence="2" id="KW-1185">Reference proteome</keyword>
<dbReference type="EMBL" id="JAOPJF010000002">
    <property type="protein sequence ID" value="KAK1149813.1"/>
    <property type="molecule type" value="Genomic_DNA"/>
</dbReference>